<accession>D2VBB8</accession>
<evidence type="ECO:0000313" key="2">
    <source>
        <dbReference type="Proteomes" id="UP000006671"/>
    </source>
</evidence>
<dbReference type="OMA" id="CAIPMIE"/>
<name>D2VBB8_NAEGR</name>
<dbReference type="InParanoid" id="D2VBB8"/>
<dbReference type="OrthoDB" id="10362260at2759"/>
<gene>
    <name evidence="1" type="ORF">NAEGRDRAFT_66159</name>
</gene>
<dbReference type="EMBL" id="GG738861">
    <property type="protein sequence ID" value="EFC45881.1"/>
    <property type="molecule type" value="Genomic_DNA"/>
</dbReference>
<dbReference type="GeneID" id="8858993"/>
<dbReference type="Proteomes" id="UP000006671">
    <property type="component" value="Unassembled WGS sequence"/>
</dbReference>
<dbReference type="KEGG" id="ngr:NAEGRDRAFT_66159"/>
<organism evidence="2">
    <name type="scientific">Naegleria gruberi</name>
    <name type="common">Amoeba</name>
    <dbReference type="NCBI Taxonomy" id="5762"/>
    <lineage>
        <taxon>Eukaryota</taxon>
        <taxon>Discoba</taxon>
        <taxon>Heterolobosea</taxon>
        <taxon>Tetramitia</taxon>
        <taxon>Eutetramitia</taxon>
        <taxon>Vahlkampfiidae</taxon>
        <taxon>Naegleria</taxon>
    </lineage>
</organism>
<keyword evidence="2" id="KW-1185">Reference proteome</keyword>
<dbReference type="AlphaFoldDB" id="D2VBB8"/>
<dbReference type="RefSeq" id="XP_002678625.1">
    <property type="nucleotide sequence ID" value="XM_002678579.1"/>
</dbReference>
<dbReference type="VEuPathDB" id="AmoebaDB:NAEGRDRAFT_66159"/>
<reference evidence="1 2" key="1">
    <citation type="journal article" date="2010" name="Cell">
        <title>The genome of Naegleria gruberi illuminates early eukaryotic versatility.</title>
        <authorList>
            <person name="Fritz-Laylin L.K."/>
            <person name="Prochnik S.E."/>
            <person name="Ginger M.L."/>
            <person name="Dacks J.B."/>
            <person name="Carpenter M.L."/>
            <person name="Field M.C."/>
            <person name="Kuo A."/>
            <person name="Paredez A."/>
            <person name="Chapman J."/>
            <person name="Pham J."/>
            <person name="Shu S."/>
            <person name="Neupane R."/>
            <person name="Cipriano M."/>
            <person name="Mancuso J."/>
            <person name="Tu H."/>
            <person name="Salamov A."/>
            <person name="Lindquist E."/>
            <person name="Shapiro H."/>
            <person name="Lucas S."/>
            <person name="Grigoriev I.V."/>
            <person name="Cande W.Z."/>
            <person name="Fulton C."/>
            <person name="Rokhsar D.S."/>
            <person name="Dawson S.C."/>
        </authorList>
    </citation>
    <scope>NUCLEOTIDE SEQUENCE [LARGE SCALE GENOMIC DNA]</scope>
    <source>
        <strain evidence="1 2">NEG-M</strain>
    </source>
</reference>
<proteinExistence type="predicted"/>
<protein>
    <submittedName>
        <fullName evidence="1">Predicted protein</fullName>
    </submittedName>
</protein>
<evidence type="ECO:0000313" key="1">
    <source>
        <dbReference type="EMBL" id="EFC45881.1"/>
    </source>
</evidence>
<sequence length="157" mass="17368">MLSDFQDSVIQYNIVPQVTAITIKTNLTEAKYQFAKGIAQFSMYLDHKLRCNCRLETTDTAKTTCINNYSDFDVKSSTTACAVCKGAVQYLKALRTVDSTMRCSDSMKDICSPFNDGLHSVGLACRLSTKSLCGITLMEQMVDSQSISEFCSGHSYC</sequence>